<dbReference type="EMBL" id="JASSZA010000006">
    <property type="protein sequence ID" value="KAK2108223.1"/>
    <property type="molecule type" value="Genomic_DNA"/>
</dbReference>
<sequence length="106" mass="11205">MGAGGDQRAAVASGLGTPRLGSCAMCPKQDALMNVKETGSGLVHFGLAQGVCTEQPPPRNPRMVEPYDRHSLSKSMSDCSRMCRCGGLYDLCLQMQVKGTERGVSA</sequence>
<reference evidence="2 3" key="1">
    <citation type="submission" date="2023-05" db="EMBL/GenBank/DDBJ databases">
        <title>B98-5 Cell Line De Novo Hybrid Assembly: An Optical Mapping Approach.</title>
        <authorList>
            <person name="Kananen K."/>
            <person name="Auerbach J.A."/>
            <person name="Kautto E."/>
            <person name="Blachly J.S."/>
        </authorList>
    </citation>
    <scope>NUCLEOTIDE SEQUENCE [LARGE SCALE GENOMIC DNA]</scope>
    <source>
        <strain evidence="2">B95-8</strain>
        <tissue evidence="2">Cell line</tissue>
    </source>
</reference>
<evidence type="ECO:0000256" key="1">
    <source>
        <dbReference type="SAM" id="MobiDB-lite"/>
    </source>
</evidence>
<keyword evidence="3" id="KW-1185">Reference proteome</keyword>
<comment type="caution">
    <text evidence="2">The sequence shown here is derived from an EMBL/GenBank/DDBJ whole genome shotgun (WGS) entry which is preliminary data.</text>
</comment>
<feature type="region of interest" description="Disordered" evidence="1">
    <location>
        <begin position="1"/>
        <end position="21"/>
    </location>
</feature>
<evidence type="ECO:0000313" key="3">
    <source>
        <dbReference type="Proteomes" id="UP001266305"/>
    </source>
</evidence>
<accession>A0ABQ9VFW1</accession>
<proteinExistence type="predicted"/>
<organism evidence="2 3">
    <name type="scientific">Saguinus oedipus</name>
    <name type="common">Cotton-top tamarin</name>
    <name type="synonym">Oedipomidas oedipus</name>
    <dbReference type="NCBI Taxonomy" id="9490"/>
    <lineage>
        <taxon>Eukaryota</taxon>
        <taxon>Metazoa</taxon>
        <taxon>Chordata</taxon>
        <taxon>Craniata</taxon>
        <taxon>Vertebrata</taxon>
        <taxon>Euteleostomi</taxon>
        <taxon>Mammalia</taxon>
        <taxon>Eutheria</taxon>
        <taxon>Euarchontoglires</taxon>
        <taxon>Primates</taxon>
        <taxon>Haplorrhini</taxon>
        <taxon>Platyrrhini</taxon>
        <taxon>Cebidae</taxon>
        <taxon>Callitrichinae</taxon>
        <taxon>Saguinus</taxon>
    </lineage>
</organism>
<gene>
    <name evidence="2" type="ORF">P7K49_013388</name>
</gene>
<evidence type="ECO:0000313" key="2">
    <source>
        <dbReference type="EMBL" id="KAK2108223.1"/>
    </source>
</evidence>
<protein>
    <submittedName>
        <fullName evidence="2">Uncharacterized protein</fullName>
    </submittedName>
</protein>
<dbReference type="Proteomes" id="UP001266305">
    <property type="component" value="Unassembled WGS sequence"/>
</dbReference>
<name>A0ABQ9VFW1_SAGOE</name>